<dbReference type="PANTHER" id="PTHR30408">
    <property type="entry name" value="TYPE-1 RESTRICTION ENZYME ECOKI SPECIFICITY PROTEIN"/>
    <property type="match status" value="1"/>
</dbReference>
<evidence type="ECO:0000256" key="2">
    <source>
        <dbReference type="ARBA" id="ARBA00022747"/>
    </source>
</evidence>
<evidence type="ECO:0000259" key="4">
    <source>
        <dbReference type="Pfam" id="PF01420"/>
    </source>
</evidence>
<accession>A0ABW6PFS7</accession>
<gene>
    <name evidence="5" type="ORF">ACFYTF_00235</name>
</gene>
<dbReference type="Pfam" id="PF01420">
    <property type="entry name" value="Methylase_S"/>
    <property type="match status" value="1"/>
</dbReference>
<keyword evidence="5" id="KW-0378">Hydrolase</keyword>
<keyword evidence="6" id="KW-1185">Reference proteome</keyword>
<name>A0ABW6PFS7_9NOCA</name>
<dbReference type="InterPro" id="IPR044946">
    <property type="entry name" value="Restrct_endonuc_typeI_TRD_sf"/>
</dbReference>
<proteinExistence type="inferred from homology"/>
<keyword evidence="5" id="KW-0540">Nuclease</keyword>
<dbReference type="EMBL" id="JBIAMX010000001">
    <property type="protein sequence ID" value="MFF0541247.1"/>
    <property type="molecule type" value="Genomic_DNA"/>
</dbReference>
<evidence type="ECO:0000313" key="5">
    <source>
        <dbReference type="EMBL" id="MFF0541247.1"/>
    </source>
</evidence>
<evidence type="ECO:0000313" key="6">
    <source>
        <dbReference type="Proteomes" id="UP001601444"/>
    </source>
</evidence>
<dbReference type="CDD" id="cd17496">
    <property type="entry name" value="RMtype1_S_BliBORF2384P-TRD1-CR1_like"/>
    <property type="match status" value="1"/>
</dbReference>
<organism evidence="5 6">
    <name type="scientific">Nocardia thailandica</name>
    <dbReference type="NCBI Taxonomy" id="257275"/>
    <lineage>
        <taxon>Bacteria</taxon>
        <taxon>Bacillati</taxon>
        <taxon>Actinomycetota</taxon>
        <taxon>Actinomycetes</taxon>
        <taxon>Mycobacteriales</taxon>
        <taxon>Nocardiaceae</taxon>
        <taxon>Nocardia</taxon>
    </lineage>
</organism>
<comment type="caution">
    <text evidence="5">The sequence shown here is derived from an EMBL/GenBank/DDBJ whole genome shotgun (WGS) entry which is preliminary data.</text>
</comment>
<dbReference type="SUPFAM" id="SSF116734">
    <property type="entry name" value="DNA methylase specificity domain"/>
    <property type="match status" value="2"/>
</dbReference>
<dbReference type="Gene3D" id="3.90.220.20">
    <property type="entry name" value="DNA methylase specificity domains"/>
    <property type="match status" value="2"/>
</dbReference>
<dbReference type="Proteomes" id="UP001601444">
    <property type="component" value="Unassembled WGS sequence"/>
</dbReference>
<comment type="similarity">
    <text evidence="1">Belongs to the type-I restriction system S methylase family.</text>
</comment>
<protein>
    <submittedName>
        <fullName evidence="5">Restriction endonuclease subunit S</fullName>
    </submittedName>
</protein>
<dbReference type="InterPro" id="IPR052021">
    <property type="entry name" value="Type-I_RS_S_subunit"/>
</dbReference>
<dbReference type="InterPro" id="IPR000055">
    <property type="entry name" value="Restrct_endonuc_typeI_TRD"/>
</dbReference>
<dbReference type="PANTHER" id="PTHR30408:SF12">
    <property type="entry name" value="TYPE I RESTRICTION ENZYME MJAVIII SPECIFICITY SUBUNIT"/>
    <property type="match status" value="1"/>
</dbReference>
<dbReference type="GO" id="GO:0004519">
    <property type="term" value="F:endonuclease activity"/>
    <property type="evidence" value="ECO:0007669"/>
    <property type="project" value="UniProtKB-KW"/>
</dbReference>
<dbReference type="RefSeq" id="WP_387698574.1">
    <property type="nucleotide sequence ID" value="NZ_JBIAMX010000001.1"/>
</dbReference>
<reference evidence="5 6" key="1">
    <citation type="submission" date="2024-10" db="EMBL/GenBank/DDBJ databases">
        <title>The Natural Products Discovery Center: Release of the First 8490 Sequenced Strains for Exploring Actinobacteria Biosynthetic Diversity.</title>
        <authorList>
            <person name="Kalkreuter E."/>
            <person name="Kautsar S.A."/>
            <person name="Yang D."/>
            <person name="Bader C.D."/>
            <person name="Teijaro C.N."/>
            <person name="Fluegel L."/>
            <person name="Davis C.M."/>
            <person name="Simpson J.R."/>
            <person name="Lauterbach L."/>
            <person name="Steele A.D."/>
            <person name="Gui C."/>
            <person name="Meng S."/>
            <person name="Li G."/>
            <person name="Viehrig K."/>
            <person name="Ye F."/>
            <person name="Su P."/>
            <person name="Kiefer A.F."/>
            <person name="Nichols A."/>
            <person name="Cepeda A.J."/>
            <person name="Yan W."/>
            <person name="Fan B."/>
            <person name="Jiang Y."/>
            <person name="Adhikari A."/>
            <person name="Zheng C.-J."/>
            <person name="Schuster L."/>
            <person name="Cowan T.M."/>
            <person name="Smanski M.J."/>
            <person name="Chevrette M.G."/>
            <person name="De Carvalho L.P.S."/>
            <person name="Shen B."/>
        </authorList>
    </citation>
    <scope>NUCLEOTIDE SEQUENCE [LARGE SCALE GENOMIC DNA]</scope>
    <source>
        <strain evidence="5 6">NPDC004045</strain>
    </source>
</reference>
<keyword evidence="2" id="KW-0680">Restriction system</keyword>
<keyword evidence="5" id="KW-0255">Endonuclease</keyword>
<sequence>MTVTRLEEVVAITMGQAPPGESYNNKGDGLPLIAGAGDFTPTGIAVKKYTTSSSKVSNAGDIILGIRASIGDKRVADSEYALGRGVASLRPTATIDHRYLWHWLGNIEDELAGKGKGATFKQVNRQDIAEMLIDVLPLDVQRRIADVLDRTDELRAKRRRCIALLNDLTQSIFIDMFGDPVSNSREWSAATVGDFVERFESGKSLAPGHDDSGSKFRVLKVSAVTSRTFNPGESKPLPAGYDPAESHIVRQGDLLFCRANGNPDLIGTTAQVGQIEPKYALPDKLWRFVWKKDRSVDPRFVHSLFAQPMFHRQIKHSAAGNGVLNISQSKVLSQRVILPSIHRQESFSRQAAAIDLDRIRMSDQLRVLDTLFSSLQSRAFAGDLWKDDPKHQEVE</sequence>
<feature type="domain" description="Type I restriction modification DNA specificity" evidence="4">
    <location>
        <begin position="2"/>
        <end position="153"/>
    </location>
</feature>
<keyword evidence="3" id="KW-0238">DNA-binding</keyword>
<evidence type="ECO:0000256" key="1">
    <source>
        <dbReference type="ARBA" id="ARBA00010923"/>
    </source>
</evidence>
<evidence type="ECO:0000256" key="3">
    <source>
        <dbReference type="ARBA" id="ARBA00023125"/>
    </source>
</evidence>